<dbReference type="EMBL" id="JAUEPS010000012">
    <property type="protein sequence ID" value="KAK0460399.1"/>
    <property type="molecule type" value="Genomic_DNA"/>
</dbReference>
<keyword evidence="3" id="KW-1185">Reference proteome</keyword>
<dbReference type="RefSeq" id="XP_060332438.1">
    <property type="nucleotide sequence ID" value="XM_060472709.1"/>
</dbReference>
<dbReference type="SUPFAM" id="SSF51735">
    <property type="entry name" value="NAD(P)-binding Rossmann-fold domains"/>
    <property type="match status" value="1"/>
</dbReference>
<dbReference type="GO" id="GO:0016491">
    <property type="term" value="F:oxidoreductase activity"/>
    <property type="evidence" value="ECO:0007669"/>
    <property type="project" value="InterPro"/>
</dbReference>
<dbReference type="Pfam" id="PF08240">
    <property type="entry name" value="ADH_N"/>
    <property type="match status" value="1"/>
</dbReference>
<dbReference type="InterPro" id="IPR011032">
    <property type="entry name" value="GroES-like_sf"/>
</dbReference>
<protein>
    <recommendedName>
        <fullName evidence="1">Enoyl reductase (ER) domain-containing protein</fullName>
    </recommendedName>
</protein>
<dbReference type="CDD" id="cd08276">
    <property type="entry name" value="MDR7"/>
    <property type="match status" value="1"/>
</dbReference>
<evidence type="ECO:0000259" key="1">
    <source>
        <dbReference type="SMART" id="SM00829"/>
    </source>
</evidence>
<organism evidence="2 3">
    <name type="scientific">Armillaria tabescens</name>
    <name type="common">Ringless honey mushroom</name>
    <name type="synonym">Agaricus tabescens</name>
    <dbReference type="NCBI Taxonomy" id="1929756"/>
    <lineage>
        <taxon>Eukaryota</taxon>
        <taxon>Fungi</taxon>
        <taxon>Dikarya</taxon>
        <taxon>Basidiomycota</taxon>
        <taxon>Agaricomycotina</taxon>
        <taxon>Agaricomycetes</taxon>
        <taxon>Agaricomycetidae</taxon>
        <taxon>Agaricales</taxon>
        <taxon>Marasmiineae</taxon>
        <taxon>Physalacriaceae</taxon>
        <taxon>Desarmillaria</taxon>
    </lineage>
</organism>
<gene>
    <name evidence="2" type="ORF">EV420DRAFT_1532092</name>
</gene>
<proteinExistence type="predicted"/>
<dbReference type="InterPro" id="IPR036291">
    <property type="entry name" value="NAD(P)-bd_dom_sf"/>
</dbReference>
<dbReference type="InterPro" id="IPR013154">
    <property type="entry name" value="ADH-like_N"/>
</dbReference>
<feature type="domain" description="Enoyl reductase (ER)" evidence="1">
    <location>
        <begin position="61"/>
        <end position="390"/>
    </location>
</feature>
<dbReference type="InterPro" id="IPR013149">
    <property type="entry name" value="ADH-like_C"/>
</dbReference>
<dbReference type="InterPro" id="IPR020843">
    <property type="entry name" value="ER"/>
</dbReference>
<evidence type="ECO:0000313" key="3">
    <source>
        <dbReference type="Proteomes" id="UP001175211"/>
    </source>
</evidence>
<dbReference type="InterPro" id="IPR052711">
    <property type="entry name" value="Zinc_ADH-like"/>
</dbReference>
<dbReference type="Gene3D" id="3.90.180.10">
    <property type="entry name" value="Medium-chain alcohol dehydrogenases, catalytic domain"/>
    <property type="match status" value="1"/>
</dbReference>
<name>A0AA39N7E2_ARMTA</name>
<dbReference type="Proteomes" id="UP001175211">
    <property type="component" value="Unassembled WGS sequence"/>
</dbReference>
<accession>A0AA39N7E2</accession>
<dbReference type="AlphaFoldDB" id="A0AA39N7E2"/>
<sequence>MEVSVVLTFHLTQSSSCHHLIDDCKQYEDDSYIFRTSVLLTTPMTAQIPTTTRSYYFPTRGSYKNLVLQTTPLPALRSTNVLVKIHAVSLQYRDLIVASGQYRISRVQDNLVPCSDMAGEVIATGSDVTRWKVGDRVCANFSTDHLDGDVTAEILDTSLGGGQHGVLTEYKAFPDYCLVRIPEHLSYEEASTLPCAALTAYNALLGPKPVKAGDSVLILGTGGVSTFGLQLAVASGATVITTSSSDAKLAIAKKLGAAHTINYNTTPDWDKEVLRLTEGRGVDHILEVGGPGTLEKSIASVRYAGYIHIIGFVAQNPAALTSVIGPCIGKAITLRGILIGSVAQFESMNRLLRAHPEITRPVIDKVFKFEEAIEAYAYLESQKHVGKVVIQVESE</sequence>
<dbReference type="SUPFAM" id="SSF50129">
    <property type="entry name" value="GroES-like"/>
    <property type="match status" value="1"/>
</dbReference>
<dbReference type="Pfam" id="PF00107">
    <property type="entry name" value="ADH_zinc_N"/>
    <property type="match status" value="1"/>
</dbReference>
<dbReference type="PANTHER" id="PTHR45033:SF2">
    <property type="entry name" value="ZINC-TYPE ALCOHOL DEHYDROGENASE-LIKE PROTEIN C1773.06C"/>
    <property type="match status" value="1"/>
</dbReference>
<reference evidence="2" key="1">
    <citation type="submission" date="2023-06" db="EMBL/GenBank/DDBJ databases">
        <authorList>
            <consortium name="Lawrence Berkeley National Laboratory"/>
            <person name="Ahrendt S."/>
            <person name="Sahu N."/>
            <person name="Indic B."/>
            <person name="Wong-Bajracharya J."/>
            <person name="Merenyi Z."/>
            <person name="Ke H.-M."/>
            <person name="Monk M."/>
            <person name="Kocsube S."/>
            <person name="Drula E."/>
            <person name="Lipzen A."/>
            <person name="Balint B."/>
            <person name="Henrissat B."/>
            <person name="Andreopoulos B."/>
            <person name="Martin F.M."/>
            <person name="Harder C.B."/>
            <person name="Rigling D."/>
            <person name="Ford K.L."/>
            <person name="Foster G.D."/>
            <person name="Pangilinan J."/>
            <person name="Papanicolaou A."/>
            <person name="Barry K."/>
            <person name="LaButti K."/>
            <person name="Viragh M."/>
            <person name="Koriabine M."/>
            <person name="Yan M."/>
            <person name="Riley R."/>
            <person name="Champramary S."/>
            <person name="Plett K.L."/>
            <person name="Tsai I.J."/>
            <person name="Slot J."/>
            <person name="Sipos G."/>
            <person name="Plett J."/>
            <person name="Nagy L.G."/>
            <person name="Grigoriev I.V."/>
        </authorList>
    </citation>
    <scope>NUCLEOTIDE SEQUENCE</scope>
    <source>
        <strain evidence="2">CCBAS 213</strain>
    </source>
</reference>
<dbReference type="Gene3D" id="3.40.50.720">
    <property type="entry name" value="NAD(P)-binding Rossmann-like Domain"/>
    <property type="match status" value="1"/>
</dbReference>
<dbReference type="PANTHER" id="PTHR45033">
    <property type="match status" value="1"/>
</dbReference>
<evidence type="ECO:0000313" key="2">
    <source>
        <dbReference type="EMBL" id="KAK0460399.1"/>
    </source>
</evidence>
<comment type="caution">
    <text evidence="2">The sequence shown here is derived from an EMBL/GenBank/DDBJ whole genome shotgun (WGS) entry which is preliminary data.</text>
</comment>
<dbReference type="GeneID" id="85356257"/>
<dbReference type="SMART" id="SM00829">
    <property type="entry name" value="PKS_ER"/>
    <property type="match status" value="1"/>
</dbReference>